<dbReference type="InterPro" id="IPR033479">
    <property type="entry name" value="dCache_1"/>
</dbReference>
<dbReference type="InterPro" id="IPR004089">
    <property type="entry name" value="MCPsignal_dom"/>
</dbReference>
<dbReference type="PROSITE" id="PS50111">
    <property type="entry name" value="CHEMOTAXIS_TRANSDUC_2"/>
    <property type="match status" value="1"/>
</dbReference>
<feature type="domain" description="HAMP" evidence="13">
    <location>
        <begin position="335"/>
        <end position="388"/>
    </location>
</feature>
<evidence type="ECO:0000313" key="15">
    <source>
        <dbReference type="Proteomes" id="UP000186469"/>
    </source>
</evidence>
<evidence type="ECO:0000259" key="13">
    <source>
        <dbReference type="PROSITE" id="PS50885"/>
    </source>
</evidence>
<dbReference type="Gene3D" id="1.10.287.950">
    <property type="entry name" value="Methyl-accepting chemotaxis protein"/>
    <property type="match status" value="1"/>
</dbReference>
<evidence type="ECO:0000256" key="1">
    <source>
        <dbReference type="ARBA" id="ARBA00004651"/>
    </source>
</evidence>
<feature type="transmembrane region" description="Helical" evidence="11">
    <location>
        <begin position="7"/>
        <end position="28"/>
    </location>
</feature>
<dbReference type="FunFam" id="1.10.287.950:FF:000001">
    <property type="entry name" value="Methyl-accepting chemotaxis sensory transducer"/>
    <property type="match status" value="1"/>
</dbReference>
<dbReference type="Proteomes" id="UP000186469">
    <property type="component" value="Unassembled WGS sequence"/>
</dbReference>
<proteinExistence type="inferred from homology"/>
<comment type="similarity">
    <text evidence="8">Belongs to the methyl-accepting chemotaxis (MCP) protein family.</text>
</comment>
<evidence type="ECO:0000256" key="6">
    <source>
        <dbReference type="ARBA" id="ARBA00023136"/>
    </source>
</evidence>
<dbReference type="InterPro" id="IPR029151">
    <property type="entry name" value="Sensor-like_sf"/>
</dbReference>
<dbReference type="CDD" id="cd06225">
    <property type="entry name" value="HAMP"/>
    <property type="match status" value="1"/>
</dbReference>
<evidence type="ECO:0000256" key="5">
    <source>
        <dbReference type="ARBA" id="ARBA00022989"/>
    </source>
</evidence>
<dbReference type="EMBL" id="FRDI01000004">
    <property type="protein sequence ID" value="SHN61290.1"/>
    <property type="molecule type" value="Genomic_DNA"/>
</dbReference>
<reference evidence="14 15" key="1">
    <citation type="submission" date="2016-12" db="EMBL/GenBank/DDBJ databases">
        <authorList>
            <person name="Song W.-J."/>
            <person name="Kurnit D.M."/>
        </authorList>
    </citation>
    <scope>NUCLEOTIDE SEQUENCE [LARGE SCALE GENOMIC DNA]</scope>
    <source>
        <strain evidence="14 15">DSM 11393</strain>
    </source>
</reference>
<protein>
    <submittedName>
        <fullName evidence="14">Methyl-accepting chemotaxis protein</fullName>
    </submittedName>
</protein>
<dbReference type="SUPFAM" id="SSF58104">
    <property type="entry name" value="Methyl-accepting chemotaxis protein (MCP) signaling domain"/>
    <property type="match status" value="1"/>
</dbReference>
<dbReference type="CDD" id="cd12912">
    <property type="entry name" value="PDC2_MCP_like"/>
    <property type="match status" value="1"/>
</dbReference>
<gene>
    <name evidence="14" type="ORF">SAMN02745728_01209</name>
</gene>
<keyword evidence="10" id="KW-0175">Coiled coil</keyword>
<keyword evidence="6 11" id="KW-0472">Membrane</keyword>
<organism evidence="14 15">
    <name type="scientific">Desulfovibrio litoralis DSM 11393</name>
    <dbReference type="NCBI Taxonomy" id="1121455"/>
    <lineage>
        <taxon>Bacteria</taxon>
        <taxon>Pseudomonadati</taxon>
        <taxon>Thermodesulfobacteriota</taxon>
        <taxon>Desulfovibrionia</taxon>
        <taxon>Desulfovibrionales</taxon>
        <taxon>Desulfovibrionaceae</taxon>
        <taxon>Desulfovibrio</taxon>
    </lineage>
</organism>
<keyword evidence="5 11" id="KW-1133">Transmembrane helix</keyword>
<dbReference type="Gene3D" id="3.30.450.20">
    <property type="entry name" value="PAS domain"/>
    <property type="match status" value="2"/>
</dbReference>
<dbReference type="SUPFAM" id="SSF103190">
    <property type="entry name" value="Sensory domain-like"/>
    <property type="match status" value="1"/>
</dbReference>
<evidence type="ECO:0000256" key="4">
    <source>
        <dbReference type="ARBA" id="ARBA00022692"/>
    </source>
</evidence>
<dbReference type="InterPro" id="IPR003660">
    <property type="entry name" value="HAMP_dom"/>
</dbReference>
<evidence type="ECO:0000256" key="3">
    <source>
        <dbReference type="ARBA" id="ARBA00022500"/>
    </source>
</evidence>
<comment type="subcellular location">
    <subcellularLocation>
        <location evidence="1">Cell membrane</location>
        <topology evidence="1">Multi-pass membrane protein</topology>
    </subcellularLocation>
</comment>
<keyword evidence="3" id="KW-0145">Chemotaxis</keyword>
<evidence type="ECO:0000256" key="7">
    <source>
        <dbReference type="ARBA" id="ARBA00023224"/>
    </source>
</evidence>
<keyword evidence="7 9" id="KW-0807">Transducer</keyword>
<dbReference type="SMART" id="SM00283">
    <property type="entry name" value="MA"/>
    <property type="match status" value="1"/>
</dbReference>
<name>A0A1M7SSC4_9BACT</name>
<dbReference type="STRING" id="1121455.SAMN02745728_01209"/>
<dbReference type="Pfam" id="PF00015">
    <property type="entry name" value="MCPsignal"/>
    <property type="match status" value="1"/>
</dbReference>
<dbReference type="GO" id="GO:0006935">
    <property type="term" value="P:chemotaxis"/>
    <property type="evidence" value="ECO:0007669"/>
    <property type="project" value="UniProtKB-KW"/>
</dbReference>
<evidence type="ECO:0000256" key="2">
    <source>
        <dbReference type="ARBA" id="ARBA00022475"/>
    </source>
</evidence>
<dbReference type="OrthoDB" id="9814362at2"/>
<dbReference type="PANTHER" id="PTHR32089">
    <property type="entry name" value="METHYL-ACCEPTING CHEMOTAXIS PROTEIN MCPB"/>
    <property type="match status" value="1"/>
</dbReference>
<keyword evidence="2" id="KW-1003">Cell membrane</keyword>
<sequence>MTLKQQLIIKLTPVILLLLLFITIYTQYTARNQAVQNAYLRANSIAAEESTHIQQIVSEALGRTEDMAAMNRLEYNSGKVSREQIMNIVHASFEAAPKLAGMSACWLDIDGKNAELINTKHGNNKGMLGAYWSRNNQGQLTYAQLDNFQNEPYFTLPIKAGRSILTDPYVDNTSGHPIMMVTISSPISINGNPIAVATADISLENLSTLIKNITPYQTGYAFVVSEKGTILAHPNPELIGKDATLLPSVDKQNILKDLQSKEHFEYDLVLDGSKEKVITSLNSFTLIEGERPWFFGVVLPREKVLAEATEQLYLTLGICVIGILISLGLLFVVANSITKPLQKLVNTANEIAKGNYSNKGDSTASCREINELNTALDSMLENLLHTLKDAENSKNIAETEMTNAKQATEHAEQARMNAEEGQKKIFLAAEHIENVSTRLSTAAEQLSAQVETVKQSVADQRLQLADSASAMAEMNSTVVDVAHNASNAANSSSTAKTNALQGSEIVHTSINSMQIVQKNTEELYKEMSTLGKQAESIGTIITVIDDIADQTNLLALNAAIEAARAGEAGRGFAVVADEVRKLAEKTISATSEVGNAISTIQQLTERSIRAMETTTNNLSKATEQVRTSGDSLSNIVNATEQTAVQISSIATAVEEQSATSQHIGSSLDHISKQSEHMVQTMNESSQAVIDLAHQAQELESLVANLRKSNA</sequence>
<dbReference type="Pfam" id="PF02743">
    <property type="entry name" value="dCache_1"/>
    <property type="match status" value="1"/>
</dbReference>
<dbReference type="GO" id="GO:0007165">
    <property type="term" value="P:signal transduction"/>
    <property type="evidence" value="ECO:0007669"/>
    <property type="project" value="UniProtKB-KW"/>
</dbReference>
<feature type="coiled-coil region" evidence="10">
    <location>
        <begin position="380"/>
        <end position="463"/>
    </location>
</feature>
<keyword evidence="4 11" id="KW-0812">Transmembrane</keyword>
<dbReference type="RefSeq" id="WP_072696889.1">
    <property type="nucleotide sequence ID" value="NZ_FRDI01000004.1"/>
</dbReference>
<dbReference type="CDD" id="cd12913">
    <property type="entry name" value="PDC1_MCP_like"/>
    <property type="match status" value="1"/>
</dbReference>
<dbReference type="CDD" id="cd11386">
    <property type="entry name" value="MCP_signal"/>
    <property type="match status" value="1"/>
</dbReference>
<accession>A0A1M7SSC4</accession>
<evidence type="ECO:0000259" key="12">
    <source>
        <dbReference type="PROSITE" id="PS50111"/>
    </source>
</evidence>
<feature type="transmembrane region" description="Helical" evidence="11">
    <location>
        <begin position="312"/>
        <end position="334"/>
    </location>
</feature>
<evidence type="ECO:0000256" key="8">
    <source>
        <dbReference type="ARBA" id="ARBA00029447"/>
    </source>
</evidence>
<evidence type="ECO:0000256" key="11">
    <source>
        <dbReference type="SAM" id="Phobius"/>
    </source>
</evidence>
<dbReference type="GO" id="GO:0005886">
    <property type="term" value="C:plasma membrane"/>
    <property type="evidence" value="ECO:0007669"/>
    <property type="project" value="UniProtKB-SubCell"/>
</dbReference>
<keyword evidence="15" id="KW-1185">Reference proteome</keyword>
<dbReference type="PROSITE" id="PS50885">
    <property type="entry name" value="HAMP"/>
    <property type="match status" value="1"/>
</dbReference>
<evidence type="ECO:0000313" key="14">
    <source>
        <dbReference type="EMBL" id="SHN61290.1"/>
    </source>
</evidence>
<dbReference type="AlphaFoldDB" id="A0A1M7SSC4"/>
<feature type="domain" description="Methyl-accepting transducer" evidence="12">
    <location>
        <begin position="435"/>
        <end position="671"/>
    </location>
</feature>
<evidence type="ECO:0000256" key="9">
    <source>
        <dbReference type="PROSITE-ProRule" id="PRU00284"/>
    </source>
</evidence>
<evidence type="ECO:0000256" key="10">
    <source>
        <dbReference type="SAM" id="Coils"/>
    </source>
</evidence>
<dbReference type="Gene3D" id="6.10.340.10">
    <property type="match status" value="1"/>
</dbReference>
<dbReference type="SMART" id="SM00304">
    <property type="entry name" value="HAMP"/>
    <property type="match status" value="1"/>
</dbReference>
<dbReference type="PANTHER" id="PTHR32089:SF112">
    <property type="entry name" value="LYSOZYME-LIKE PROTEIN-RELATED"/>
    <property type="match status" value="1"/>
</dbReference>
<dbReference type="Pfam" id="PF00672">
    <property type="entry name" value="HAMP"/>
    <property type="match status" value="1"/>
</dbReference>